<dbReference type="InterPro" id="IPR003673">
    <property type="entry name" value="CoA-Trfase_fam_III"/>
</dbReference>
<comment type="caution">
    <text evidence="2">The sequence shown here is derived from an EMBL/GenBank/DDBJ whole genome shotgun (WGS) entry which is preliminary data.</text>
</comment>
<dbReference type="PANTHER" id="PTHR48207">
    <property type="entry name" value="SUCCINATE--HYDROXYMETHYLGLUTARATE COA-TRANSFERASE"/>
    <property type="match status" value="1"/>
</dbReference>
<dbReference type="InterPro" id="IPR050483">
    <property type="entry name" value="CoA-transferase_III_domain"/>
</dbReference>
<dbReference type="EC" id="2.8.3.19" evidence="2"/>
<dbReference type="AlphaFoldDB" id="A0A644YXJ0"/>
<proteinExistence type="predicted"/>
<keyword evidence="1 2" id="KW-0808">Transferase</keyword>
<dbReference type="InterPro" id="IPR023606">
    <property type="entry name" value="CoA-Trfase_III_dom_1_sf"/>
</dbReference>
<sequence>MLEGVKVLSFTHYLQGPSAAQTLADLGADVIKVESPKGAYERSWSGCNTYPGGISMFFLLANRNQTSVAIDLKRPEGREMILKLVREYDVVIENFRAGVMEKLGLGYEDMKKANPKIIYCSCSGYGSSGPYVKKPGQDLLIQSMSGLAALTGSDPERPSPVGTAIVDQHGAVLAALGVIAAVYDREHTGNGHKVEASLLSSALDLQMESLGYYMNGGHFTERPTSGLSTRLHQSPYGIYTTSDGCLTLSLVPIDQLREIFTEGALDGYTAADQMNKRIEFDKIVCAEMKKKTTAEWTKLFDEEGIWYAPVNEYDEVLRDEQVIYNGSILKMKHPRAGEVRVVGHPNRYDGKNAAIRKLPPELGESTAVVMEKLGYDAAAIEDFKRRGIVAVKEV</sequence>
<dbReference type="GO" id="GO:0008410">
    <property type="term" value="F:CoA-transferase activity"/>
    <property type="evidence" value="ECO:0007669"/>
    <property type="project" value="TreeGrafter"/>
</dbReference>
<name>A0A644YXJ0_9ZZZZ</name>
<protein>
    <submittedName>
        <fullName evidence="2">Acetyl-CoA:oxalate CoA-transferase</fullName>
        <ecNumber evidence="2">2.8.3.19</ecNumber>
    </submittedName>
</protein>
<dbReference type="EMBL" id="VSSQ01006583">
    <property type="protein sequence ID" value="MPM33192.1"/>
    <property type="molecule type" value="Genomic_DNA"/>
</dbReference>
<accession>A0A644YXJ0</accession>
<dbReference type="Gene3D" id="3.40.50.10540">
    <property type="entry name" value="Crotonobetainyl-coa:carnitine coa-transferase, domain 1"/>
    <property type="match status" value="2"/>
</dbReference>
<dbReference type="Pfam" id="PF02515">
    <property type="entry name" value="CoA_transf_3"/>
    <property type="match status" value="1"/>
</dbReference>
<dbReference type="PANTHER" id="PTHR48207:SF4">
    <property type="entry name" value="BLL6097 PROTEIN"/>
    <property type="match status" value="1"/>
</dbReference>
<organism evidence="2">
    <name type="scientific">bioreactor metagenome</name>
    <dbReference type="NCBI Taxonomy" id="1076179"/>
    <lineage>
        <taxon>unclassified sequences</taxon>
        <taxon>metagenomes</taxon>
        <taxon>ecological metagenomes</taxon>
    </lineage>
</organism>
<gene>
    <name evidence="2" type="primary">uctC_9</name>
    <name evidence="2" type="ORF">SDC9_79761</name>
</gene>
<dbReference type="SUPFAM" id="SSF89796">
    <property type="entry name" value="CoA-transferase family III (CaiB/BaiF)"/>
    <property type="match status" value="1"/>
</dbReference>
<evidence type="ECO:0000256" key="1">
    <source>
        <dbReference type="ARBA" id="ARBA00022679"/>
    </source>
</evidence>
<reference evidence="2" key="1">
    <citation type="submission" date="2019-08" db="EMBL/GenBank/DDBJ databases">
        <authorList>
            <person name="Kucharzyk K."/>
            <person name="Murdoch R.W."/>
            <person name="Higgins S."/>
            <person name="Loffler F."/>
        </authorList>
    </citation>
    <scope>NUCLEOTIDE SEQUENCE</scope>
</reference>
<evidence type="ECO:0000313" key="2">
    <source>
        <dbReference type="EMBL" id="MPM33192.1"/>
    </source>
</evidence>